<evidence type="ECO:0000256" key="1">
    <source>
        <dbReference type="ARBA" id="ARBA00006765"/>
    </source>
</evidence>
<dbReference type="InterPro" id="IPR007736">
    <property type="entry name" value="Caleosin-related"/>
</dbReference>
<dbReference type="Pfam" id="PF05042">
    <property type="entry name" value="Caleosin"/>
    <property type="match status" value="1"/>
</dbReference>
<keyword evidence="2" id="KW-0472">Membrane</keyword>
<organism evidence="3 4">
    <name type="scientific">Ascochyta lentis</name>
    <dbReference type="NCBI Taxonomy" id="205686"/>
    <lineage>
        <taxon>Eukaryota</taxon>
        <taxon>Fungi</taxon>
        <taxon>Dikarya</taxon>
        <taxon>Ascomycota</taxon>
        <taxon>Pezizomycotina</taxon>
        <taxon>Dothideomycetes</taxon>
        <taxon>Pleosporomycetidae</taxon>
        <taxon>Pleosporales</taxon>
        <taxon>Pleosporineae</taxon>
        <taxon>Didymellaceae</taxon>
        <taxon>Ascochyta</taxon>
    </lineage>
</organism>
<sequence length="136" mass="15742">MALCASYNTNAGYIPHPLFAINLNNINSNRHGSSTGTYDMDGELDERRFEAIFQKYARGKDYLTIWSTYDMWRNQRCGLDFFGWFAGGLEWIAMYILLWPEDGVMSKEDIRGVYDGSIFYTIAEHQINRARSRTGL</sequence>
<protein>
    <recommendedName>
        <fullName evidence="5">Caleosin</fullName>
    </recommendedName>
</protein>
<keyword evidence="2" id="KW-1133">Transmembrane helix</keyword>
<name>A0A8H7MH01_9PLEO</name>
<dbReference type="PANTHER" id="PTHR31495:SF0">
    <property type="entry name" value="BINDING PROTEIN CALEOSIN, PUTATIVE (AFU_ORTHOLOGUE AFUA_5G13750)-RELATED"/>
    <property type="match status" value="1"/>
</dbReference>
<gene>
    <name evidence="3" type="ORF">EKO04_007594</name>
</gene>
<proteinExistence type="inferred from homology"/>
<evidence type="ECO:0000256" key="2">
    <source>
        <dbReference type="SAM" id="Phobius"/>
    </source>
</evidence>
<dbReference type="PANTHER" id="PTHR31495">
    <property type="entry name" value="PEROXYGENASE 3-RELATED"/>
    <property type="match status" value="1"/>
</dbReference>
<comment type="similarity">
    <text evidence="1">Belongs to the caleosin family.</text>
</comment>
<dbReference type="Proteomes" id="UP000651452">
    <property type="component" value="Unassembled WGS sequence"/>
</dbReference>
<evidence type="ECO:0000313" key="4">
    <source>
        <dbReference type="Proteomes" id="UP000651452"/>
    </source>
</evidence>
<dbReference type="EMBL" id="RZGK01000013">
    <property type="protein sequence ID" value="KAF9694405.1"/>
    <property type="molecule type" value="Genomic_DNA"/>
</dbReference>
<comment type="caution">
    <text evidence="3">The sequence shown here is derived from an EMBL/GenBank/DDBJ whole genome shotgun (WGS) entry which is preliminary data.</text>
</comment>
<reference evidence="3" key="2">
    <citation type="submission" date="2020-09" db="EMBL/GenBank/DDBJ databases">
        <title>Reference genome assembly for Australian Ascochyta lentis isolate Al4.</title>
        <authorList>
            <person name="Lee R.C."/>
            <person name="Farfan-Caceres L.M."/>
            <person name="Debler J.W."/>
            <person name="Williams A.H."/>
            <person name="Henares B.M."/>
        </authorList>
    </citation>
    <scope>NUCLEOTIDE SEQUENCE</scope>
    <source>
        <strain evidence="3">Al4</strain>
    </source>
</reference>
<evidence type="ECO:0008006" key="5">
    <source>
        <dbReference type="Google" id="ProtNLM"/>
    </source>
</evidence>
<reference evidence="3" key="1">
    <citation type="submission" date="2018-12" db="EMBL/GenBank/DDBJ databases">
        <authorList>
            <person name="Syme R.A."/>
            <person name="Farfan-Caceres L."/>
            <person name="Lichtenzveig J."/>
        </authorList>
    </citation>
    <scope>NUCLEOTIDE SEQUENCE</scope>
    <source>
        <strain evidence="3">Al4</strain>
    </source>
</reference>
<dbReference type="OrthoDB" id="640742at2759"/>
<dbReference type="GO" id="GO:0005509">
    <property type="term" value="F:calcium ion binding"/>
    <property type="evidence" value="ECO:0007669"/>
    <property type="project" value="TreeGrafter"/>
</dbReference>
<dbReference type="AlphaFoldDB" id="A0A8H7MH01"/>
<feature type="transmembrane region" description="Helical" evidence="2">
    <location>
        <begin position="81"/>
        <end position="99"/>
    </location>
</feature>
<evidence type="ECO:0000313" key="3">
    <source>
        <dbReference type="EMBL" id="KAF9694405.1"/>
    </source>
</evidence>
<dbReference type="GO" id="GO:0004497">
    <property type="term" value="F:monooxygenase activity"/>
    <property type="evidence" value="ECO:0007669"/>
    <property type="project" value="TreeGrafter"/>
</dbReference>
<keyword evidence="4" id="KW-1185">Reference proteome</keyword>
<keyword evidence="2" id="KW-0812">Transmembrane</keyword>
<accession>A0A8H7MH01</accession>